<keyword evidence="3" id="KW-1185">Reference proteome</keyword>
<protein>
    <submittedName>
        <fullName evidence="2">Uncharacterized protein YcgI (DUF1989 family)</fullName>
    </submittedName>
</protein>
<proteinExistence type="predicted"/>
<evidence type="ECO:0000313" key="3">
    <source>
        <dbReference type="Proteomes" id="UP001242480"/>
    </source>
</evidence>
<organism evidence="2 3">
    <name type="scientific">Labrys wisconsinensis</name>
    <dbReference type="NCBI Taxonomy" id="425677"/>
    <lineage>
        <taxon>Bacteria</taxon>
        <taxon>Pseudomonadati</taxon>
        <taxon>Pseudomonadota</taxon>
        <taxon>Alphaproteobacteria</taxon>
        <taxon>Hyphomicrobiales</taxon>
        <taxon>Xanthobacteraceae</taxon>
        <taxon>Labrys</taxon>
    </lineage>
</organism>
<gene>
    <name evidence="2" type="ORF">QO011_002419</name>
</gene>
<comment type="caution">
    <text evidence="2">The sequence shown here is derived from an EMBL/GenBank/DDBJ whole genome shotgun (WGS) entry which is preliminary data.</text>
</comment>
<dbReference type="InterPro" id="IPR018959">
    <property type="entry name" value="DUF1989"/>
</dbReference>
<evidence type="ECO:0000259" key="1">
    <source>
        <dbReference type="Pfam" id="PF09347"/>
    </source>
</evidence>
<sequence>MPFLMTIPAAGPDPAEAACEIGHGAAALVEAAAGQLLTIEDVGGDRAAQLFAFTRTDAREFLSPHHTRVFSNSYRLTLGMRLVTNRRRPIMVLGRDGGACHDLLLPAASREGLAAAGLAEEDPRDIAAAALARHGLAVPKLPDPVNLFLDVAVEPSGRLVPRLAAPAPGRAVTCRVLIDCRILVAAGASDLGIARGRGVLRVRVHNRLEDGRSIPADGARP</sequence>
<evidence type="ECO:0000313" key="2">
    <source>
        <dbReference type="EMBL" id="MDQ0469408.1"/>
    </source>
</evidence>
<dbReference type="PANTHER" id="PTHR31527:SF0">
    <property type="entry name" value="RE64534P"/>
    <property type="match status" value="1"/>
</dbReference>
<dbReference type="Pfam" id="PF09347">
    <property type="entry name" value="DUF1989"/>
    <property type="match status" value="1"/>
</dbReference>
<name>A0ABU0J7H9_9HYPH</name>
<accession>A0ABU0J7H9</accession>
<dbReference type="RefSeq" id="WP_307272108.1">
    <property type="nucleotide sequence ID" value="NZ_JAUSVX010000003.1"/>
</dbReference>
<reference evidence="2 3" key="1">
    <citation type="submission" date="2023-07" db="EMBL/GenBank/DDBJ databases">
        <title>Genomic Encyclopedia of Type Strains, Phase IV (KMG-IV): sequencing the most valuable type-strain genomes for metagenomic binning, comparative biology and taxonomic classification.</title>
        <authorList>
            <person name="Goeker M."/>
        </authorList>
    </citation>
    <scope>NUCLEOTIDE SEQUENCE [LARGE SCALE GENOMIC DNA]</scope>
    <source>
        <strain evidence="2 3">DSM 19619</strain>
    </source>
</reference>
<dbReference type="EMBL" id="JAUSVX010000003">
    <property type="protein sequence ID" value="MDQ0469408.1"/>
    <property type="molecule type" value="Genomic_DNA"/>
</dbReference>
<dbReference type="PANTHER" id="PTHR31527">
    <property type="entry name" value="RE64534P"/>
    <property type="match status" value="1"/>
</dbReference>
<dbReference type="Proteomes" id="UP001242480">
    <property type="component" value="Unassembled WGS sequence"/>
</dbReference>
<feature type="domain" description="DUF1989" evidence="1">
    <location>
        <begin position="21"/>
        <end position="180"/>
    </location>
</feature>